<feature type="signal peptide" evidence="1">
    <location>
        <begin position="1"/>
        <end position="18"/>
    </location>
</feature>
<feature type="domain" description="LTD" evidence="2">
    <location>
        <begin position="25"/>
        <end position="209"/>
    </location>
</feature>
<sequence length="1337" mass="148003">MKLKLLLFSMFFTGIIHAQVVCEYPEGVITTLVITEARFQSPAVGYIELTNLGDEPVNLKEFKLGRLTPWSRSSSVNDLCNDPWYTETGDYMFLPDRVLEPGESFVITNAYDYGPVHYKEGLGRLGGSERPKQIGMYEVADKLLHMQEPIDEVVYPGDSVTTALNDPEQTVRRGDYRLVFDGLTSGTYYIEHHYTEGDSAVVDQVGGVFDGEGKNYPGVRYDVAGVKEGVQTSILVRKNIVKTGNLDFANARGINLEDSEWIPIEIPDGYDAWRDVWWTIGNHGNYVLDENTLESTTDEIKVDFAGKKITVPWGTRRLDEIMRNMKKKDGVAWNYVLNDVKEDSLYRSARNGDKLVVYVVGNGLTTATFDIIVEEPTTDANMVVPVDHANMEGPVTTRAQNGILSWPRVTKNESGIDTITGSGYGLAFDLRTDSLLKYLEKPANATWEFVWVDGVERPDLKNGDKLRVTSQSGNVKEYFIQVQTYFPSRNANLSAITWPDIPNFYKGFMGWMGDTIPNFSPGATTYRVEVPLDVEGMPAFVAKTQHVNASVKTTRAKSLTGTVQDRTVTFEVTAEDDTVSLQYNVELVKEKHPDKIEPFKADPFISEFVNSYPNGNAYLELYNPGNQSLDLRDYMVGMRGSDNLYAPVVYNAAWNMRYTAYHPGLKYVDEQTWEVTPRILLPDVNVNPIIQGGETFVLALITRGDANYPGIQFPKYDVQFANENVPGHPNPWNEEVRTSSSGGVPIPPNGNRRNVIFLYKVLNDSIKLGLKPNTDPNDFELIDIWGMPERAYWIVGDYVMRTNETGNIFIRKPEINQGNPKLGGSFGIDNPDNVEWNRIQPGDVFGNISTPERYLAALGSLGTHFMIEPTFYKSTVTSSVYKVSDGFGPGEEIMGVRNGTTVTDFLGNINKEDEGQTLTVKSGGDDSVLAMDAVLNMNDVLVVLSADSTNTTIYRLDVTETGLSSDAVLTSTRWTISIEVSPKSAENVYDENDGVGSVTGFEYGTGLKSVINNITVPAGATMTVIDSEGSYVPFKTLNFDTAYVNVTVNPDIYLDVVAEDGITRIVYQLKPVTSENDAFILSDVYTVSQVNNLVQYVPRGTNVQAFFSNITPSLGASIKLVDKMGFERTQGNIREDDKVVVTSSNGQVTKVYFISFLPTATITSTTYLAYVLSNSYAVNQVEYVISGSVSPLTGTTLISEFYSRINPAIGATAAVVDAEGNEKTSGNLNQGDKLKVTSADGKIIVYYQLELDVTSTINPDLKQIEIYPNPASGLLNINGVDAGNRIQLFSMEGKLLSDIKAQSNRELISLEKIPSGLFLIVISNENQMLGRYKALKR</sequence>
<dbReference type="Proteomes" id="UP000886047">
    <property type="component" value="Unassembled WGS sequence"/>
</dbReference>
<comment type="caution">
    <text evidence="3">The sequence shown here is derived from an EMBL/GenBank/DDBJ whole genome shotgun (WGS) entry which is preliminary data.</text>
</comment>
<gene>
    <name evidence="3" type="ORF">ENN90_00255</name>
</gene>
<evidence type="ECO:0000256" key="1">
    <source>
        <dbReference type="SAM" id="SignalP"/>
    </source>
</evidence>
<evidence type="ECO:0000313" key="3">
    <source>
        <dbReference type="EMBL" id="HDR50040.1"/>
    </source>
</evidence>
<dbReference type="PROSITE" id="PS51841">
    <property type="entry name" value="LTD"/>
    <property type="match status" value="1"/>
</dbReference>
<reference evidence="3" key="1">
    <citation type="journal article" date="2020" name="mSystems">
        <title>Genome- and Community-Level Interaction Insights into Carbon Utilization and Element Cycling Functions of Hydrothermarchaeota in Hydrothermal Sediment.</title>
        <authorList>
            <person name="Zhou Z."/>
            <person name="Liu Y."/>
            <person name="Xu W."/>
            <person name="Pan J."/>
            <person name="Luo Z.H."/>
            <person name="Li M."/>
        </authorList>
    </citation>
    <scope>NUCLEOTIDE SEQUENCE [LARGE SCALE GENOMIC DNA]</scope>
    <source>
        <strain evidence="3">SpSt-1217</strain>
    </source>
</reference>
<dbReference type="InterPro" id="IPR001322">
    <property type="entry name" value="Lamin_tail_dom"/>
</dbReference>
<feature type="chain" id="PRO_5032861142" evidence="1">
    <location>
        <begin position="19"/>
        <end position="1337"/>
    </location>
</feature>
<accession>A0A831LIA4</accession>
<protein>
    <submittedName>
        <fullName evidence="3">T9SS type A sorting domain-containing protein</fullName>
    </submittedName>
</protein>
<dbReference type="InterPro" id="IPR026444">
    <property type="entry name" value="Secre_tail"/>
</dbReference>
<evidence type="ECO:0000259" key="2">
    <source>
        <dbReference type="PROSITE" id="PS51841"/>
    </source>
</evidence>
<dbReference type="EMBL" id="DSDK01000013">
    <property type="protein sequence ID" value="HDR50040.1"/>
    <property type="molecule type" value="Genomic_DNA"/>
</dbReference>
<proteinExistence type="predicted"/>
<dbReference type="Pfam" id="PF18962">
    <property type="entry name" value="Por_Secre_tail"/>
    <property type="match status" value="1"/>
</dbReference>
<keyword evidence="1" id="KW-0732">Signal</keyword>
<organism evidence="3">
    <name type="scientific">Mariniphaga anaerophila</name>
    <dbReference type="NCBI Taxonomy" id="1484053"/>
    <lineage>
        <taxon>Bacteria</taxon>
        <taxon>Pseudomonadati</taxon>
        <taxon>Bacteroidota</taxon>
        <taxon>Bacteroidia</taxon>
        <taxon>Marinilabiliales</taxon>
        <taxon>Prolixibacteraceae</taxon>
        <taxon>Mariniphaga</taxon>
    </lineage>
</organism>
<name>A0A831LIA4_9BACT</name>
<dbReference type="NCBIfam" id="TIGR04183">
    <property type="entry name" value="Por_Secre_tail"/>
    <property type="match status" value="1"/>
</dbReference>